<dbReference type="Gene3D" id="3.30.565.10">
    <property type="entry name" value="Histidine kinase-like ATPase, C-terminal domain"/>
    <property type="match status" value="1"/>
</dbReference>
<dbReference type="InterPro" id="IPR032834">
    <property type="entry name" value="NatK-like_C"/>
</dbReference>
<sequence length="429" mass="49257">MDVIPNVPLAFFQGFLLFLIAKIILDIKYTLRDYLAILVVIIPSAFLYYFIGSISILYLLIGCGCILYTKVKLYSVIAVLSSAILMFTSNFVGFLVVVFLEKIVHSTFVVFVLFIIAFSIISIGLAYSFRFLLKKLKQSYLSINSTYLTVISAVLILSFIILYAYSHITNVGEDSIKLYGLIFIGIIFSFTIIITFISHYTLRELRYKRNVQEIETYYEYTLQIEAINNEMRKFRHDYVNILTTMSEYIRENDMDGLKKYFEDNIVPMKDNLQMNSIKINGTENLKVRAIKGLVTTKILQAQEKNIPISIEVPELVEHIEMNTIDLSRVIGIIIDNAIEASENLDDALIRIAFINTEASVMFIVINKCEKDMPRIHELFQERFSTKGENRGLGLSTLKEITDSTENVLLDTTIENEYFVQKVEIINNMS</sequence>
<name>A0A2K4DS70_9STAP</name>
<evidence type="ECO:0000313" key="3">
    <source>
        <dbReference type="EMBL" id="PTE73346.1"/>
    </source>
</evidence>
<dbReference type="RefSeq" id="WP_103165879.1">
    <property type="nucleotide sequence ID" value="NZ_CP130489.1"/>
</dbReference>
<dbReference type="PANTHER" id="PTHR40448:SF1">
    <property type="entry name" value="TWO-COMPONENT SENSOR HISTIDINE KINASE"/>
    <property type="match status" value="1"/>
</dbReference>
<feature type="transmembrane region" description="Helical" evidence="1">
    <location>
        <begin position="37"/>
        <end position="61"/>
    </location>
</feature>
<evidence type="ECO:0000313" key="4">
    <source>
        <dbReference type="EMBL" id="PTF14832.1"/>
    </source>
</evidence>
<reference evidence="4" key="2">
    <citation type="submission" date="2018-03" db="EMBL/GenBank/DDBJ databases">
        <authorList>
            <person name="Keele B.F."/>
        </authorList>
    </citation>
    <scope>NUCLEOTIDE SEQUENCE</scope>
    <source>
        <strain evidence="4">SNUC 4143</strain>
        <strain evidence="3">SNUC 761</strain>
    </source>
</reference>
<feature type="transmembrane region" description="Helical" evidence="1">
    <location>
        <begin position="73"/>
        <end position="100"/>
    </location>
</feature>
<feature type="domain" description="Sensor histidine kinase NatK-like C-terminal" evidence="2">
    <location>
        <begin position="321"/>
        <end position="424"/>
    </location>
</feature>
<dbReference type="GO" id="GO:0042802">
    <property type="term" value="F:identical protein binding"/>
    <property type="evidence" value="ECO:0007669"/>
    <property type="project" value="TreeGrafter"/>
</dbReference>
<feature type="transmembrane region" description="Helical" evidence="1">
    <location>
        <begin position="7"/>
        <end position="25"/>
    </location>
</feature>
<protein>
    <submittedName>
        <fullName evidence="4">GHKL domain-containing protein</fullName>
    </submittedName>
</protein>
<dbReference type="AlphaFoldDB" id="A0A2K4DS70"/>
<dbReference type="NCBIfam" id="NF046015">
    <property type="entry name" value="HisKinAgrCStaph"/>
    <property type="match status" value="1"/>
</dbReference>
<accession>A0A2K4DS70</accession>
<keyword evidence="1" id="KW-1133">Transmembrane helix</keyword>
<organism evidence="4 6">
    <name type="scientific">Staphylococcus devriesei</name>
    <dbReference type="NCBI Taxonomy" id="586733"/>
    <lineage>
        <taxon>Bacteria</taxon>
        <taxon>Bacillati</taxon>
        <taxon>Bacillota</taxon>
        <taxon>Bacilli</taxon>
        <taxon>Bacillales</taxon>
        <taxon>Staphylococcaceae</taxon>
        <taxon>Staphylococcus</taxon>
    </lineage>
</organism>
<keyword evidence="1" id="KW-0812">Transmembrane</keyword>
<proteinExistence type="predicted"/>
<dbReference type="CDD" id="cd16935">
    <property type="entry name" value="HATPase_AgrC-ComD-like"/>
    <property type="match status" value="1"/>
</dbReference>
<feature type="transmembrane region" description="Helical" evidence="1">
    <location>
        <begin position="145"/>
        <end position="166"/>
    </location>
</feature>
<reference evidence="5 6" key="1">
    <citation type="journal article" date="2016" name="Front. Microbiol.">
        <title>Comprehensive Phylogenetic Analysis of Bovine Non-aureus Staphylococci Species Based on Whole-Genome Sequencing.</title>
        <authorList>
            <person name="Naushad S."/>
            <person name="Barkema H.W."/>
            <person name="Luby C."/>
            <person name="Condas L.A."/>
            <person name="Nobrega D.B."/>
            <person name="Carson D.A."/>
            <person name="De Buck J."/>
        </authorList>
    </citation>
    <scope>NUCLEOTIDE SEQUENCE [LARGE SCALE GENOMIC DNA]</scope>
    <source>
        <strain evidence="4 6">SNUC 4143</strain>
        <strain evidence="3 5">SNUC 761</strain>
    </source>
</reference>
<dbReference type="Proteomes" id="UP000243350">
    <property type="component" value="Unassembled WGS sequence"/>
</dbReference>
<dbReference type="Pfam" id="PF14501">
    <property type="entry name" value="HATPase_c_5"/>
    <property type="match status" value="1"/>
</dbReference>
<dbReference type="InterPro" id="IPR036890">
    <property type="entry name" value="HATPase_C_sf"/>
</dbReference>
<evidence type="ECO:0000313" key="5">
    <source>
        <dbReference type="Proteomes" id="UP000242547"/>
    </source>
</evidence>
<feature type="transmembrane region" description="Helical" evidence="1">
    <location>
        <begin position="178"/>
        <end position="202"/>
    </location>
</feature>
<dbReference type="PANTHER" id="PTHR40448">
    <property type="entry name" value="TWO-COMPONENT SENSOR HISTIDINE KINASE"/>
    <property type="match status" value="1"/>
</dbReference>
<feature type="transmembrane region" description="Helical" evidence="1">
    <location>
        <begin position="106"/>
        <end position="133"/>
    </location>
</feature>
<evidence type="ECO:0000256" key="1">
    <source>
        <dbReference type="SAM" id="Phobius"/>
    </source>
</evidence>
<gene>
    <name evidence="3" type="ORF">BUY44_06275</name>
    <name evidence="4" type="ORF">BUY48_06890</name>
</gene>
<evidence type="ECO:0000313" key="6">
    <source>
        <dbReference type="Proteomes" id="UP000243350"/>
    </source>
</evidence>
<keyword evidence="1" id="KW-0472">Membrane</keyword>
<comment type="caution">
    <text evidence="4">The sequence shown here is derived from an EMBL/GenBank/DDBJ whole genome shotgun (WGS) entry which is preliminary data.</text>
</comment>
<dbReference type="GeneID" id="48887505"/>
<dbReference type="EMBL" id="PYZH01000035">
    <property type="protein sequence ID" value="PTF14832.1"/>
    <property type="molecule type" value="Genomic_DNA"/>
</dbReference>
<dbReference type="SUPFAM" id="SSF55874">
    <property type="entry name" value="ATPase domain of HSP90 chaperone/DNA topoisomerase II/histidine kinase"/>
    <property type="match status" value="1"/>
</dbReference>
<dbReference type="Proteomes" id="UP000242547">
    <property type="component" value="Unassembled WGS sequence"/>
</dbReference>
<evidence type="ECO:0000259" key="2">
    <source>
        <dbReference type="Pfam" id="PF14501"/>
    </source>
</evidence>
<dbReference type="EMBL" id="PYZL01000034">
    <property type="protein sequence ID" value="PTE73346.1"/>
    <property type="molecule type" value="Genomic_DNA"/>
</dbReference>